<evidence type="ECO:0000256" key="4">
    <source>
        <dbReference type="ARBA" id="ARBA00022989"/>
    </source>
</evidence>
<organism evidence="8 9">
    <name type="scientific">Vreelandella songnenensis</name>
    <dbReference type="NCBI Taxonomy" id="1176243"/>
    <lineage>
        <taxon>Bacteria</taxon>
        <taxon>Pseudomonadati</taxon>
        <taxon>Pseudomonadota</taxon>
        <taxon>Gammaproteobacteria</taxon>
        <taxon>Oceanospirillales</taxon>
        <taxon>Halomonadaceae</taxon>
        <taxon>Vreelandella</taxon>
    </lineage>
</organism>
<evidence type="ECO:0000256" key="6">
    <source>
        <dbReference type="SAM" id="MobiDB-lite"/>
    </source>
</evidence>
<proteinExistence type="predicted"/>
<feature type="transmembrane region" description="Helical" evidence="7">
    <location>
        <begin position="84"/>
        <end position="102"/>
    </location>
</feature>
<comment type="subcellular location">
    <subcellularLocation>
        <location evidence="1">Cell membrane</location>
        <topology evidence="1">Multi-pass membrane protein</topology>
    </subcellularLocation>
</comment>
<dbReference type="GO" id="GO:0005886">
    <property type="term" value="C:plasma membrane"/>
    <property type="evidence" value="ECO:0007669"/>
    <property type="project" value="UniProtKB-SubCell"/>
</dbReference>
<feature type="transmembrane region" description="Helical" evidence="7">
    <location>
        <begin position="12"/>
        <end position="29"/>
    </location>
</feature>
<accession>A0A2T0UZV3</accession>
<comment type="caution">
    <text evidence="8">The sequence shown here is derived from an EMBL/GenBank/DDBJ whole genome shotgun (WGS) entry which is preliminary data.</text>
</comment>
<evidence type="ECO:0000313" key="8">
    <source>
        <dbReference type="EMBL" id="PRY63426.1"/>
    </source>
</evidence>
<evidence type="ECO:0000256" key="7">
    <source>
        <dbReference type="SAM" id="Phobius"/>
    </source>
</evidence>
<keyword evidence="4 7" id="KW-1133">Transmembrane helix</keyword>
<reference evidence="8 9" key="1">
    <citation type="submission" date="2018-03" db="EMBL/GenBank/DDBJ databases">
        <title>Genomic Encyclopedia of Type Strains, Phase III (KMG-III): the genomes of soil and plant-associated and newly described type strains.</title>
        <authorList>
            <person name="Whitman W."/>
        </authorList>
    </citation>
    <scope>NUCLEOTIDE SEQUENCE [LARGE SCALE GENOMIC DNA]</scope>
    <source>
        <strain evidence="8 9">CGMCC 1.12152</strain>
    </source>
</reference>
<feature type="region of interest" description="Disordered" evidence="6">
    <location>
        <begin position="328"/>
        <end position="363"/>
    </location>
</feature>
<protein>
    <submittedName>
        <fullName evidence="8">Uncharacterized protein (TIRG00374 family)</fullName>
    </submittedName>
</protein>
<feature type="compositionally biased region" description="Polar residues" evidence="6">
    <location>
        <begin position="352"/>
        <end position="363"/>
    </location>
</feature>
<name>A0A2T0UZV3_9GAMM</name>
<feature type="transmembrane region" description="Helical" evidence="7">
    <location>
        <begin position="123"/>
        <end position="147"/>
    </location>
</feature>
<gene>
    <name evidence="8" type="ORF">B0H98_10821</name>
</gene>
<feature type="transmembrane region" description="Helical" evidence="7">
    <location>
        <begin position="211"/>
        <end position="230"/>
    </location>
</feature>
<dbReference type="PANTHER" id="PTHR40277">
    <property type="entry name" value="BLL5419 PROTEIN"/>
    <property type="match status" value="1"/>
</dbReference>
<evidence type="ECO:0000256" key="2">
    <source>
        <dbReference type="ARBA" id="ARBA00022475"/>
    </source>
</evidence>
<keyword evidence="9" id="KW-1185">Reference proteome</keyword>
<feature type="transmembrane region" description="Helical" evidence="7">
    <location>
        <begin position="237"/>
        <end position="259"/>
    </location>
</feature>
<dbReference type="Pfam" id="PF03706">
    <property type="entry name" value="LPG_synthase_TM"/>
    <property type="match status" value="1"/>
</dbReference>
<keyword evidence="5 7" id="KW-0472">Membrane</keyword>
<dbReference type="AlphaFoldDB" id="A0A2T0UZV3"/>
<feature type="transmembrane region" description="Helical" evidence="7">
    <location>
        <begin position="279"/>
        <end position="301"/>
    </location>
</feature>
<dbReference type="EMBL" id="PVTK01000008">
    <property type="protein sequence ID" value="PRY63426.1"/>
    <property type="molecule type" value="Genomic_DNA"/>
</dbReference>
<dbReference type="InterPro" id="IPR022791">
    <property type="entry name" value="L-PG_synthase/AglD"/>
</dbReference>
<feature type="compositionally biased region" description="Basic and acidic residues" evidence="6">
    <location>
        <begin position="337"/>
        <end position="346"/>
    </location>
</feature>
<evidence type="ECO:0000256" key="3">
    <source>
        <dbReference type="ARBA" id="ARBA00022692"/>
    </source>
</evidence>
<keyword evidence="3 7" id="KW-0812">Transmembrane</keyword>
<keyword evidence="2" id="KW-1003">Cell membrane</keyword>
<dbReference type="Proteomes" id="UP000237647">
    <property type="component" value="Unassembled WGS sequence"/>
</dbReference>
<dbReference type="PANTHER" id="PTHR40277:SF1">
    <property type="entry name" value="BLL5419 PROTEIN"/>
    <property type="match status" value="1"/>
</dbReference>
<sequence length="616" mass="66339">MAIKPVLRSPWVQRLLISAGLLGAVALFVEPREVIAQVERLSAGWVALALLISVFQIMLSAWRWQFTARQVGAPLRFTYAWREYYLALLVNQLLPGGVLGDAGRAHRHARQAGSRGSAWRAVIIERTSGQVAVVILTLAALLLSPLWHAVLGWQVSLSMVGGMLLLGVVIWQGLSRLPSRKLPKWYHSMAVDIKRGLFSPGVWHLQLGSSLAIVASYGLVMVCAARAIGVDIAAIELLALAPVLLMAMLVPLSVAGWGLREGAAAATWVLVGLPSAQGVAISLAYGVLVLLSSLPGIWVALDRRHRAQPSGEGGGAQQHVKQRVVAASESTHGRAQRTLERLDGRHLKSRSARANQQGGDQQVQAVNGARLDELGNRDAAPFYQNTLKAVPVEQGNDIARRELPLSVERQHAPADHRARRCRRHLRPHNVQGRGQFFMKQFEVGGHAAPGVQHYPGRVSAAHMAYRQLGVVGTGGAGAHYHGIRQGAKAVQVHQAFRTIDVVRMAAFRSNSPIQALAKLGDNPGRTACQRHQAVQQFGGLGCCAVSRGGDAASLTQGQQLLPSGIQRQPYRTILTRGVRHNASTLKKPSYLAGQHGSAQAYSICCTGQLGGLYVSH</sequence>
<evidence type="ECO:0000256" key="1">
    <source>
        <dbReference type="ARBA" id="ARBA00004651"/>
    </source>
</evidence>
<feature type="transmembrane region" description="Helical" evidence="7">
    <location>
        <begin position="41"/>
        <end position="64"/>
    </location>
</feature>
<evidence type="ECO:0000256" key="5">
    <source>
        <dbReference type="ARBA" id="ARBA00023136"/>
    </source>
</evidence>
<evidence type="ECO:0000313" key="9">
    <source>
        <dbReference type="Proteomes" id="UP000237647"/>
    </source>
</evidence>